<keyword evidence="2" id="KW-0808">Transferase</keyword>
<evidence type="ECO:0000256" key="3">
    <source>
        <dbReference type="ARBA" id="ARBA00022741"/>
    </source>
</evidence>
<feature type="compositionally biased region" description="Acidic residues" evidence="7">
    <location>
        <begin position="610"/>
        <end position="625"/>
    </location>
</feature>
<keyword evidence="4" id="KW-0418">Kinase</keyword>
<feature type="domain" description="Protein kinase" evidence="8">
    <location>
        <begin position="21"/>
        <end position="277"/>
    </location>
</feature>
<feature type="compositionally biased region" description="Low complexity" evidence="7">
    <location>
        <begin position="626"/>
        <end position="649"/>
    </location>
</feature>
<evidence type="ECO:0000259" key="8">
    <source>
        <dbReference type="PROSITE" id="PS50011"/>
    </source>
</evidence>
<feature type="region of interest" description="Disordered" evidence="7">
    <location>
        <begin position="271"/>
        <end position="312"/>
    </location>
</feature>
<keyword evidence="3 6" id="KW-0547">Nucleotide-binding</keyword>
<evidence type="ECO:0000256" key="2">
    <source>
        <dbReference type="ARBA" id="ARBA00022679"/>
    </source>
</evidence>
<dbReference type="GO" id="GO:0005524">
    <property type="term" value="F:ATP binding"/>
    <property type="evidence" value="ECO:0007669"/>
    <property type="project" value="UniProtKB-UniRule"/>
</dbReference>
<organism evidence="9 10">
    <name type="scientific">Phytophthora fragariae</name>
    <dbReference type="NCBI Taxonomy" id="53985"/>
    <lineage>
        <taxon>Eukaryota</taxon>
        <taxon>Sar</taxon>
        <taxon>Stramenopiles</taxon>
        <taxon>Oomycota</taxon>
        <taxon>Peronosporomycetes</taxon>
        <taxon>Peronosporales</taxon>
        <taxon>Peronosporaceae</taxon>
        <taxon>Phytophthora</taxon>
    </lineage>
</organism>
<sequence>MEQLSDTSSASTAPPHSISDFTLLEFLGEGATAQVYLAEHGASGAHVAIKVIDKLLVQRAQLESKVRQEMVLHAELRHPHVLHVESVFEDARNFYMALEYCARRSLSAIVKTLPGRKMDEQMAKKIFRQVVAGVVYLHASGVIHRDLKLANLLMNADGEVKISDFGLAARLGDDHVTMCGTPNFIAPEVLAADDEPYDEAVDVWSLGCILYCLLQGKAPFEGRKVSETLENVANAGQNPLKFPEGFSASASDLIKRLLTLDPRNRPSAQQILLHPWLRKRAPPPPSGKRKSLPRTQQPLPPHPRALSRSPETVCESRRAAVIQSMKEEKFLLSCSSLSVSAIEVPRRRRTLGDSRAGARQRGLHEVPGNRMDLSRRQSMPSSHVNSSSESSSSPDDESMNLNDYSDLSELSVSTTFHDRAYRSGGKEDMNDDDQAEAESLDGVHMSSISVVMHLELDNVSCFGLSEGNEASSSDSKTTLQWSCKEPAEIAQEQLAELQLLTRADLHASPTPSLSTSVEITTPSLAMIDVADEARLDEDESHGRSRVGTGGLSSFTAILATSRKMATSSMDNFGQSDAPLEQTREPLTVQIPGRCPSSPKSPGKSLPTLNEEVEGEEDEDSEDEAPEAASITTTTTLTDTVSSSSDAVSVKQKQEPEEVDSDEFEFVEMLEHLSRGKIEFLALTAGDLTVRKLKRVHAALSRAQSSTPTMPYVRALVSIDMLRLLLQRLGARAVRDAITRAMQQVDEREELAADVDPIALLTSSNIAAVLLVARHELEAQANADSAPQLPRRTTVPAGRQALHSSPKFRSSSSPCSSLSSSPRCGTPRSPAASRRSILAKEGVHVLMQEKLVSFDHRGQTNALPAFRVRGDSAAITDSAAKRRQRGLQYANEHATQRTINL</sequence>
<feature type="binding site" evidence="6">
    <location>
        <position position="50"/>
    </location>
    <ligand>
        <name>ATP</name>
        <dbReference type="ChEBI" id="CHEBI:30616"/>
    </ligand>
</feature>
<dbReference type="InterPro" id="IPR008271">
    <property type="entry name" value="Ser/Thr_kinase_AS"/>
</dbReference>
<dbReference type="PANTHER" id="PTHR24345:SF91">
    <property type="entry name" value="SERINE_THREONINE-PROTEIN KINASE PLK4"/>
    <property type="match status" value="1"/>
</dbReference>
<comment type="caution">
    <text evidence="9">The sequence shown here is derived from an EMBL/GenBank/DDBJ whole genome shotgun (WGS) entry which is preliminary data.</text>
</comment>
<dbReference type="PROSITE" id="PS00107">
    <property type="entry name" value="PROTEIN_KINASE_ATP"/>
    <property type="match status" value="1"/>
</dbReference>
<dbReference type="Pfam" id="PF00069">
    <property type="entry name" value="Pkinase"/>
    <property type="match status" value="1"/>
</dbReference>
<feature type="region of interest" description="Disordered" evidence="7">
    <location>
        <begin position="346"/>
        <end position="402"/>
    </location>
</feature>
<dbReference type="InterPro" id="IPR000719">
    <property type="entry name" value="Prot_kinase_dom"/>
</dbReference>
<dbReference type="FunFam" id="1.10.510.10:FF:000571">
    <property type="entry name" value="Maternal embryonic leucine zipper kinase"/>
    <property type="match status" value="1"/>
</dbReference>
<name>A0A6A4CPM4_9STRA</name>
<evidence type="ECO:0000256" key="6">
    <source>
        <dbReference type="PROSITE-ProRule" id="PRU10141"/>
    </source>
</evidence>
<evidence type="ECO:0000256" key="4">
    <source>
        <dbReference type="ARBA" id="ARBA00022777"/>
    </source>
</evidence>
<dbReference type="FunFam" id="3.30.200.20:FF:000042">
    <property type="entry name" value="Aurora kinase A"/>
    <property type="match status" value="1"/>
</dbReference>
<dbReference type="PROSITE" id="PS00108">
    <property type="entry name" value="PROTEIN_KINASE_ST"/>
    <property type="match status" value="1"/>
</dbReference>
<feature type="compositionally biased region" description="Low complexity" evidence="7">
    <location>
        <begin position="595"/>
        <end position="606"/>
    </location>
</feature>
<dbReference type="SUPFAM" id="SSF56112">
    <property type="entry name" value="Protein kinase-like (PK-like)"/>
    <property type="match status" value="1"/>
</dbReference>
<feature type="compositionally biased region" description="Basic residues" evidence="7">
    <location>
        <begin position="276"/>
        <end position="292"/>
    </location>
</feature>
<dbReference type="Gene3D" id="1.10.510.10">
    <property type="entry name" value="Transferase(Phosphotransferase) domain 1"/>
    <property type="match status" value="1"/>
</dbReference>
<dbReference type="SMART" id="SM00220">
    <property type="entry name" value="S_TKc"/>
    <property type="match status" value="1"/>
</dbReference>
<gene>
    <name evidence="9" type="ORF">PF001_g19742</name>
</gene>
<feature type="compositionally biased region" description="Low complexity" evidence="7">
    <location>
        <begin position="378"/>
        <end position="393"/>
    </location>
</feature>
<evidence type="ECO:0000313" key="10">
    <source>
        <dbReference type="Proteomes" id="UP000437068"/>
    </source>
</evidence>
<dbReference type="PANTHER" id="PTHR24345">
    <property type="entry name" value="SERINE/THREONINE-PROTEIN KINASE PLK"/>
    <property type="match status" value="1"/>
</dbReference>
<feature type="region of interest" description="Disordered" evidence="7">
    <location>
        <begin position="780"/>
        <end position="832"/>
    </location>
</feature>
<dbReference type="AlphaFoldDB" id="A0A6A4CPM4"/>
<feature type="region of interest" description="Disordered" evidence="7">
    <location>
        <begin position="587"/>
        <end position="659"/>
    </location>
</feature>
<dbReference type="PROSITE" id="PS50011">
    <property type="entry name" value="PROTEIN_KINASE_DOM"/>
    <property type="match status" value="1"/>
</dbReference>
<evidence type="ECO:0000256" key="5">
    <source>
        <dbReference type="ARBA" id="ARBA00022840"/>
    </source>
</evidence>
<evidence type="ECO:0000256" key="1">
    <source>
        <dbReference type="ARBA" id="ARBA00022527"/>
    </source>
</evidence>
<proteinExistence type="predicted"/>
<reference evidence="9 10" key="1">
    <citation type="submission" date="2018-08" db="EMBL/GenBank/DDBJ databases">
        <title>Genomic investigation of the strawberry pathogen Phytophthora fragariae indicates pathogenicity is determined by transcriptional variation in three key races.</title>
        <authorList>
            <person name="Adams T.M."/>
            <person name="Armitage A.D."/>
            <person name="Sobczyk M.K."/>
            <person name="Bates H.J."/>
            <person name="Dunwell J.M."/>
            <person name="Nellist C.F."/>
            <person name="Harrison R.J."/>
        </authorList>
    </citation>
    <scope>NUCLEOTIDE SEQUENCE [LARGE SCALE GENOMIC DNA]</scope>
    <source>
        <strain evidence="9 10">A4</strain>
    </source>
</reference>
<evidence type="ECO:0000313" key="9">
    <source>
        <dbReference type="EMBL" id="KAE9290116.1"/>
    </source>
</evidence>
<dbReference type="InterPro" id="IPR011009">
    <property type="entry name" value="Kinase-like_dom_sf"/>
</dbReference>
<feature type="compositionally biased region" description="Low complexity" evidence="7">
    <location>
        <begin position="803"/>
        <end position="821"/>
    </location>
</feature>
<dbReference type="InterPro" id="IPR017441">
    <property type="entry name" value="Protein_kinase_ATP_BS"/>
</dbReference>
<protein>
    <recommendedName>
        <fullName evidence="8">Protein kinase domain-containing protein</fullName>
    </recommendedName>
</protein>
<evidence type="ECO:0000256" key="7">
    <source>
        <dbReference type="SAM" id="MobiDB-lite"/>
    </source>
</evidence>
<keyword evidence="1" id="KW-0723">Serine/threonine-protein kinase</keyword>
<accession>A0A6A4CPM4</accession>
<dbReference type="Proteomes" id="UP000437068">
    <property type="component" value="Unassembled WGS sequence"/>
</dbReference>
<keyword evidence="5 6" id="KW-0067">ATP-binding</keyword>
<dbReference type="GO" id="GO:0005634">
    <property type="term" value="C:nucleus"/>
    <property type="evidence" value="ECO:0007669"/>
    <property type="project" value="TreeGrafter"/>
</dbReference>
<dbReference type="EMBL" id="QXGE01001635">
    <property type="protein sequence ID" value="KAE9290116.1"/>
    <property type="molecule type" value="Genomic_DNA"/>
</dbReference>
<dbReference type="GO" id="GO:0004674">
    <property type="term" value="F:protein serine/threonine kinase activity"/>
    <property type="evidence" value="ECO:0007669"/>
    <property type="project" value="UniProtKB-KW"/>
</dbReference>